<evidence type="ECO:0000256" key="2">
    <source>
        <dbReference type="SAM" id="SignalP"/>
    </source>
</evidence>
<protein>
    <recommendedName>
        <fullName evidence="5">Lipoprotein</fullName>
    </recommendedName>
</protein>
<feature type="region of interest" description="Disordered" evidence="1">
    <location>
        <begin position="22"/>
        <end position="82"/>
    </location>
</feature>
<proteinExistence type="predicted"/>
<evidence type="ECO:0008006" key="5">
    <source>
        <dbReference type="Google" id="ProtNLM"/>
    </source>
</evidence>
<feature type="signal peptide" evidence="2">
    <location>
        <begin position="1"/>
        <end position="18"/>
    </location>
</feature>
<dbReference type="STRING" id="1395571.TMS3_0116185"/>
<dbReference type="AlphaFoldDB" id="A0A0A1YJ85"/>
<dbReference type="Proteomes" id="UP000030063">
    <property type="component" value="Unassembled WGS sequence"/>
</dbReference>
<keyword evidence="2" id="KW-0732">Signal</keyword>
<evidence type="ECO:0000256" key="1">
    <source>
        <dbReference type="SAM" id="MobiDB-lite"/>
    </source>
</evidence>
<gene>
    <name evidence="3" type="ORF">TMS3_0116185</name>
</gene>
<comment type="caution">
    <text evidence="3">The sequence shown here is derived from an EMBL/GenBank/DDBJ whole genome shotgun (WGS) entry which is preliminary data.</text>
</comment>
<feature type="compositionally biased region" description="Basic and acidic residues" evidence="1">
    <location>
        <begin position="73"/>
        <end position="82"/>
    </location>
</feature>
<sequence>MQKPFTYALLLAATLALAACDDTPEDKMESAKESLSEATESMGDAIEQKADQVMGTEPTTGEKIEDAANDAADEVKDAVDGQ</sequence>
<evidence type="ECO:0000313" key="4">
    <source>
        <dbReference type="Proteomes" id="UP000030063"/>
    </source>
</evidence>
<evidence type="ECO:0000313" key="3">
    <source>
        <dbReference type="EMBL" id="KFX69023.1"/>
    </source>
</evidence>
<dbReference type="EMBL" id="AWSQ01000004">
    <property type="protein sequence ID" value="KFX69023.1"/>
    <property type="molecule type" value="Genomic_DNA"/>
</dbReference>
<feature type="compositionally biased region" description="Basic and acidic residues" evidence="1">
    <location>
        <begin position="25"/>
        <end position="35"/>
    </location>
</feature>
<dbReference type="RefSeq" id="WP_025166251.1">
    <property type="nucleotide sequence ID" value="NZ_AWSQ01000004.1"/>
</dbReference>
<dbReference type="eggNOG" id="ENOG50339UG">
    <property type="taxonomic scope" value="Bacteria"/>
</dbReference>
<accession>A0A0A1YJ85</accession>
<keyword evidence="4" id="KW-1185">Reference proteome</keyword>
<feature type="chain" id="PRO_5001984299" description="Lipoprotein" evidence="2">
    <location>
        <begin position="19"/>
        <end position="82"/>
    </location>
</feature>
<dbReference type="OrthoDB" id="7016186at2"/>
<organism evidence="3 4">
    <name type="scientific">Pseudomonas taeanensis MS-3</name>
    <dbReference type="NCBI Taxonomy" id="1395571"/>
    <lineage>
        <taxon>Bacteria</taxon>
        <taxon>Pseudomonadati</taxon>
        <taxon>Pseudomonadota</taxon>
        <taxon>Gammaproteobacteria</taxon>
        <taxon>Pseudomonadales</taxon>
        <taxon>Pseudomonadaceae</taxon>
        <taxon>Pseudomonas</taxon>
    </lineage>
</organism>
<dbReference type="PROSITE" id="PS51257">
    <property type="entry name" value="PROKAR_LIPOPROTEIN"/>
    <property type="match status" value="1"/>
</dbReference>
<name>A0A0A1YJ85_9PSED</name>
<reference evidence="3 4" key="1">
    <citation type="journal article" date="2014" name="Genome Announc.">
        <title>Draft Genome Sequence of Petroleum Oil-Degrading Marine Bacterium Pseudomonas taeanensis Strain MS-3, Isolated from a Crude Oil-Contaminated Seashore.</title>
        <authorList>
            <person name="Lee S.Y."/>
            <person name="Kim S.H."/>
            <person name="Lee D.G."/>
            <person name="Shin S."/>
            <person name="Yun S.H."/>
            <person name="Choi C.W."/>
            <person name="Chung Y.H."/>
            <person name="Choi J.S."/>
            <person name="Kahng H.Y."/>
            <person name="Kim S.I."/>
        </authorList>
    </citation>
    <scope>NUCLEOTIDE SEQUENCE [LARGE SCALE GENOMIC DNA]</scope>
    <source>
        <strain evidence="3 4">MS-3</strain>
    </source>
</reference>